<dbReference type="PRINTS" id="PR00176">
    <property type="entry name" value="NANEUSMPORT"/>
</dbReference>
<feature type="binding site" evidence="8">
    <location>
        <position position="267"/>
    </location>
    <ligand>
        <name>Na(+)</name>
        <dbReference type="ChEBI" id="CHEBI:29101"/>
        <label>1</label>
    </ligand>
</feature>
<evidence type="ECO:0000256" key="11">
    <source>
        <dbReference type="SAM" id="MobiDB-lite"/>
    </source>
</evidence>
<dbReference type="PANTHER" id="PTHR11616:SF303">
    <property type="entry name" value="SODIUM- AND CHLORIDE-DEPENDENT GABA TRANSPORTER INE"/>
    <property type="match status" value="1"/>
</dbReference>
<dbReference type="AlphaFoldDB" id="A0ABD1EA77"/>
<comment type="similarity">
    <text evidence="2 10">Belongs to the sodium:neurotransmitter symporter (SNF) (TC 2.A.22) family.</text>
</comment>
<feature type="transmembrane region" description="Helical" evidence="12">
    <location>
        <begin position="593"/>
        <end position="618"/>
    </location>
</feature>
<dbReference type="InterPro" id="IPR000175">
    <property type="entry name" value="Na/ntran_symport"/>
</dbReference>
<feature type="region of interest" description="Disordered" evidence="11">
    <location>
        <begin position="20"/>
        <end position="141"/>
    </location>
</feature>
<feature type="binding site" evidence="8">
    <location>
        <position position="540"/>
    </location>
    <ligand>
        <name>Na(+)</name>
        <dbReference type="ChEBI" id="CHEBI:29101"/>
        <label>1</label>
    </ligand>
</feature>
<feature type="transmembrane region" description="Helical" evidence="12">
    <location>
        <begin position="752"/>
        <end position="774"/>
    </location>
</feature>
<evidence type="ECO:0000256" key="8">
    <source>
        <dbReference type="PIRSR" id="PIRSR600175-1"/>
    </source>
</evidence>
<evidence type="ECO:0000256" key="1">
    <source>
        <dbReference type="ARBA" id="ARBA00004141"/>
    </source>
</evidence>
<feature type="disulfide bond" evidence="9">
    <location>
        <begin position="373"/>
        <end position="382"/>
    </location>
</feature>
<feature type="binding site" evidence="8">
    <location>
        <position position="609"/>
    </location>
    <ligand>
        <name>Na(+)</name>
        <dbReference type="ChEBI" id="CHEBI:29101"/>
        <label>1</label>
    </ligand>
</feature>
<dbReference type="Pfam" id="PF00209">
    <property type="entry name" value="SNF"/>
    <property type="match status" value="1"/>
</dbReference>
<name>A0ABD1EA77_HYPHA</name>
<feature type="binding site" evidence="8">
    <location>
        <position position="605"/>
    </location>
    <ligand>
        <name>Na(+)</name>
        <dbReference type="ChEBI" id="CHEBI:29101"/>
        <label>1</label>
    </ligand>
</feature>
<dbReference type="EMBL" id="JBDJPC010000009">
    <property type="protein sequence ID" value="KAL1491534.1"/>
    <property type="molecule type" value="Genomic_DNA"/>
</dbReference>
<feature type="transmembrane region" description="Helical" evidence="12">
    <location>
        <begin position="259"/>
        <end position="276"/>
    </location>
</feature>
<organism evidence="13 14">
    <name type="scientific">Hypothenemus hampei</name>
    <name type="common">Coffee berry borer</name>
    <dbReference type="NCBI Taxonomy" id="57062"/>
    <lineage>
        <taxon>Eukaryota</taxon>
        <taxon>Metazoa</taxon>
        <taxon>Ecdysozoa</taxon>
        <taxon>Arthropoda</taxon>
        <taxon>Hexapoda</taxon>
        <taxon>Insecta</taxon>
        <taxon>Pterygota</taxon>
        <taxon>Neoptera</taxon>
        <taxon>Endopterygota</taxon>
        <taxon>Coleoptera</taxon>
        <taxon>Polyphaga</taxon>
        <taxon>Cucujiformia</taxon>
        <taxon>Curculionidae</taxon>
        <taxon>Scolytinae</taxon>
        <taxon>Hypothenemus</taxon>
    </lineage>
</organism>
<evidence type="ECO:0000256" key="6">
    <source>
        <dbReference type="ARBA" id="ARBA00022989"/>
    </source>
</evidence>
<sequence>MSSVRTQSAALNLQFNALNKSVKMGDEKPSPPTPSRFNKRTINMKKDVETVPEEIDFDDNESYATQDEDDERLEMKELKSSDPVQSTLTETRKHLDNYSPAGSLRRVPNRIRSPLDPSYPSTSTNGHSLISSISSPNFRRDPSIRSLKNYHHLMVDMQGTNSNKPPSSVDSGYGISMNAKPFSDAGSVRSWASVGMGSTDGKKMIVRRVPTSPVELFNIVNPPTPPEEYVYDDESDDGSGGDEDSIYIKPRRQHWSNKLQFVLACVGYSVGLGSIWRFPYLCYKSGGAVFLIPYAIIMVFIGGPMLYMELAVGQFTGRGPIGALGHLCPLFKGTGLGSVVISFLMSTYYSVIIAYGVYYFFTSFRTKQPWEDCSHRWNTHFCWTPSQSNDNITKPGYSQSPAEEFYDRKVLQIGKGIEDFDVLRWELVACLICAWVLIYFGMWKSIKSSAKVRYFTATFPFVIILVLLIKSLTLDGADSGMRYFFKPKFELLMDAKVWVNAASQTFNSMGCAFGSMISFASYNKYNNNILHDTVAVWLVNGITSLIVGIFAFATIGNIATEQGTSIEDVIDDGPGLIFVVYVQTMAKMPTSQLWAVFFFFMLICLALNSQFAIVEVVVTSIQDGFPGWIRKHLMCHEVLVLILCVISFIFGLPNVTQGGIYFFQLIDHYAASISIMYLAFFEVIAIAWFYGAYRLCQNVKTMTGRHPGIFIKACWMVITPLMIFALWVFLIIDYEPPTYNNGAYHYPFWAIAIGWVICSLSIICIPLYMVVVYIRTPGSSLWEKLKNSIRSDLIDKCPKCGETDCDCVLKDEENGPMLVMQAHPEISRDMNIQTGMPIYTPFANNHQTNNANSGNFNARADNATDLSVRSENSNIDTQSQYDNVTERSGNHVNQNRNNDATK</sequence>
<feature type="transmembrane region" description="Helical" evidence="12">
    <location>
        <begin position="288"/>
        <end position="308"/>
    </location>
</feature>
<comment type="subcellular location">
    <subcellularLocation>
        <location evidence="1">Membrane</location>
        <topology evidence="1">Multi-pass membrane protein</topology>
    </subcellularLocation>
</comment>
<feature type="transmembrane region" description="Helical" evidence="12">
    <location>
        <begin position="534"/>
        <end position="555"/>
    </location>
</feature>
<evidence type="ECO:0000256" key="10">
    <source>
        <dbReference type="RuleBase" id="RU003732"/>
    </source>
</evidence>
<feature type="transmembrane region" description="Helical" evidence="12">
    <location>
        <begin position="638"/>
        <end position="663"/>
    </location>
</feature>
<evidence type="ECO:0000256" key="2">
    <source>
        <dbReference type="ARBA" id="ARBA00006459"/>
    </source>
</evidence>
<proteinExistence type="inferred from homology"/>
<keyword evidence="8" id="KW-0915">Sodium</keyword>
<accession>A0ABD1EA77</accession>
<evidence type="ECO:0000256" key="3">
    <source>
        <dbReference type="ARBA" id="ARBA00022448"/>
    </source>
</evidence>
<feature type="binding site" evidence="8">
    <location>
        <position position="270"/>
    </location>
    <ligand>
        <name>Na(+)</name>
        <dbReference type="ChEBI" id="CHEBI:29101"/>
        <label>1</label>
    </ligand>
</feature>
<evidence type="ECO:0000256" key="7">
    <source>
        <dbReference type="ARBA" id="ARBA00023136"/>
    </source>
</evidence>
<evidence type="ECO:0000256" key="4">
    <source>
        <dbReference type="ARBA" id="ARBA00022692"/>
    </source>
</evidence>
<feature type="compositionally biased region" description="Polar residues" evidence="11">
    <location>
        <begin position="119"/>
        <end position="137"/>
    </location>
</feature>
<protein>
    <recommendedName>
        <fullName evidence="10">Transporter</fullName>
    </recommendedName>
</protein>
<feature type="transmembrane region" description="Helical" evidence="12">
    <location>
        <begin position="454"/>
        <end position="477"/>
    </location>
</feature>
<keyword evidence="4 10" id="KW-0812">Transmembrane</keyword>
<comment type="caution">
    <text evidence="13">The sequence shown here is derived from an EMBL/GenBank/DDBJ whole genome shotgun (WGS) entry which is preliminary data.</text>
</comment>
<gene>
    <name evidence="13" type="ORF">ABEB36_012118</name>
</gene>
<feature type="region of interest" description="Disordered" evidence="11">
    <location>
        <begin position="867"/>
        <end position="902"/>
    </location>
</feature>
<dbReference type="PROSITE" id="PS00610">
    <property type="entry name" value="NA_NEUROTRAN_SYMP_1"/>
    <property type="match status" value="1"/>
</dbReference>
<dbReference type="Proteomes" id="UP001566132">
    <property type="component" value="Unassembled WGS sequence"/>
</dbReference>
<dbReference type="PROSITE" id="PS50267">
    <property type="entry name" value="NA_NEUROTRAN_SYMP_3"/>
    <property type="match status" value="1"/>
</dbReference>
<feature type="compositionally biased region" description="Polar residues" evidence="11">
    <location>
        <begin position="867"/>
        <end position="883"/>
    </location>
</feature>
<feature type="binding site" evidence="8">
    <location>
        <position position="508"/>
    </location>
    <ligand>
        <name>Na(+)</name>
        <dbReference type="ChEBI" id="CHEBI:29101"/>
        <label>1</label>
    </ligand>
</feature>
<keyword evidence="9" id="KW-1015">Disulfide bond</keyword>
<dbReference type="InterPro" id="IPR037272">
    <property type="entry name" value="SNS_sf"/>
</dbReference>
<feature type="transmembrane region" description="Helical" evidence="12">
    <location>
        <begin position="422"/>
        <end position="442"/>
    </location>
</feature>
<feature type="compositionally biased region" description="Acidic residues" evidence="11">
    <location>
        <begin position="50"/>
        <end position="72"/>
    </location>
</feature>
<feature type="transmembrane region" description="Helical" evidence="12">
    <location>
        <begin position="713"/>
        <end position="732"/>
    </location>
</feature>
<reference evidence="13 14" key="1">
    <citation type="submission" date="2024-05" db="EMBL/GenBank/DDBJ databases">
        <title>Genetic variation in Jamaican populations of the coffee berry borer (Hypothenemus hampei).</title>
        <authorList>
            <person name="Errbii M."/>
            <person name="Myrie A."/>
        </authorList>
    </citation>
    <scope>NUCLEOTIDE SEQUENCE [LARGE SCALE GENOMIC DNA]</scope>
    <source>
        <strain evidence="13">JA-Hopewell-2020-01-JO</strain>
        <tissue evidence="13">Whole body</tissue>
    </source>
</reference>
<feature type="region of interest" description="Disordered" evidence="11">
    <location>
        <begin position="224"/>
        <end position="246"/>
    </location>
</feature>
<feature type="transmembrane region" description="Helical" evidence="12">
    <location>
        <begin position="339"/>
        <end position="361"/>
    </location>
</feature>
<feature type="compositionally biased region" description="Acidic residues" evidence="11">
    <location>
        <begin position="229"/>
        <end position="245"/>
    </location>
</feature>
<keyword evidence="8" id="KW-0479">Metal-binding</keyword>
<evidence type="ECO:0000256" key="5">
    <source>
        <dbReference type="ARBA" id="ARBA00022847"/>
    </source>
</evidence>
<evidence type="ECO:0000256" key="12">
    <source>
        <dbReference type="SAM" id="Phobius"/>
    </source>
</evidence>
<feature type="compositionally biased region" description="Polar residues" evidence="11">
    <location>
        <begin position="890"/>
        <end position="902"/>
    </location>
</feature>
<feature type="transmembrane region" description="Helical" evidence="12">
    <location>
        <begin position="669"/>
        <end position="693"/>
    </location>
</feature>
<dbReference type="PANTHER" id="PTHR11616">
    <property type="entry name" value="SODIUM/CHLORIDE DEPENDENT TRANSPORTER"/>
    <property type="match status" value="1"/>
</dbReference>
<keyword evidence="6 12" id="KW-1133">Transmembrane helix</keyword>
<keyword evidence="14" id="KW-1185">Reference proteome</keyword>
<keyword evidence="5 10" id="KW-0769">Symport</keyword>
<dbReference type="GO" id="GO:0015293">
    <property type="term" value="F:symporter activity"/>
    <property type="evidence" value="ECO:0007669"/>
    <property type="project" value="UniProtKB-KW"/>
</dbReference>
<evidence type="ECO:0000256" key="9">
    <source>
        <dbReference type="PIRSR" id="PIRSR600175-2"/>
    </source>
</evidence>
<dbReference type="SUPFAM" id="SSF161070">
    <property type="entry name" value="SNF-like"/>
    <property type="match status" value="1"/>
</dbReference>
<evidence type="ECO:0000313" key="14">
    <source>
        <dbReference type="Proteomes" id="UP001566132"/>
    </source>
</evidence>
<evidence type="ECO:0000313" key="13">
    <source>
        <dbReference type="EMBL" id="KAL1491534.1"/>
    </source>
</evidence>
<dbReference type="GO" id="GO:0016020">
    <property type="term" value="C:membrane"/>
    <property type="evidence" value="ECO:0007669"/>
    <property type="project" value="UniProtKB-SubCell"/>
</dbReference>
<keyword evidence="7 12" id="KW-0472">Membrane</keyword>
<keyword evidence="3 10" id="KW-0813">Transport</keyword>